<sequence>MKLPHGNQPIQPASGSEKPRPASTQAAAQGDAVRQLQALPLENRQAVVARVAELITEKDARQALIEVRGHNLKVALPANAPELKAGDLIRIMREGQTLNLLDKLPVPADARLTQALIRHLPWQQHLDNGLSQLLNALTTGLRPAPGTGQPGAADPLPGGVREALQAIARILPAQGSATDPGISGGQGAAQTGGDAGLKNLDAARVREWLSNSGVLTEAKLARGAEPAISDLKLALGRLALSLLQHQNLASDQFTRFTPLPSPDLVNSPLQFPVASTPPPAAAREAPSPGQMLRLLAGILNRITVNQLHSQLLTTRATAEAPAPVNTLVTDLPWLAPGGEVRTAQLKIDYEKSEREDRPGVRRAGVAEWRFSLAMDLDQAGRVFFDVALRQQAVSARVWADRQETVRKVNRQLGTLRASLSELGLEVAELECRRGHPPTATTKLEHRLVDTRA</sequence>
<evidence type="ECO:0000313" key="3">
    <source>
        <dbReference type="EMBL" id="SFR49806.1"/>
    </source>
</evidence>
<dbReference type="RefSeq" id="WP_092009282.1">
    <property type="nucleotide sequence ID" value="NZ_FOYW01000001.1"/>
</dbReference>
<evidence type="ECO:0000256" key="1">
    <source>
        <dbReference type="SAM" id="MobiDB-lite"/>
    </source>
</evidence>
<feature type="region of interest" description="Disordered" evidence="1">
    <location>
        <begin position="1"/>
        <end position="31"/>
    </location>
</feature>
<dbReference type="Pfam" id="PF02120">
    <property type="entry name" value="Flg_hook"/>
    <property type="match status" value="1"/>
</dbReference>
<name>A0A1I6H5K2_9GAMM</name>
<proteinExistence type="predicted"/>
<protein>
    <submittedName>
        <fullName evidence="3">Hook-length control protein FliK</fullName>
    </submittedName>
</protein>
<dbReference type="InterPro" id="IPR021136">
    <property type="entry name" value="Flagellar_hook_control-like_C"/>
</dbReference>
<keyword evidence="4" id="KW-1185">Reference proteome</keyword>
<feature type="domain" description="Flagellar hook-length control protein-like C-terminal" evidence="2">
    <location>
        <begin position="366"/>
        <end position="438"/>
    </location>
</feature>
<dbReference type="OrthoDB" id="6113047at2"/>
<reference evidence="3 4" key="1">
    <citation type="submission" date="2016-10" db="EMBL/GenBank/DDBJ databases">
        <authorList>
            <person name="de Groot N.N."/>
        </authorList>
    </citation>
    <scope>NUCLEOTIDE SEQUENCE [LARGE SCALE GENOMIC DNA]</scope>
    <source>
        <strain evidence="3 4">CGMCC 1.9167</strain>
    </source>
</reference>
<evidence type="ECO:0000259" key="2">
    <source>
        <dbReference type="Pfam" id="PF02120"/>
    </source>
</evidence>
<accession>A0A1I6H5K2</accession>
<dbReference type="STRING" id="650891.SAMN05216203_0914"/>
<gene>
    <name evidence="3" type="ORF">SAMN05216203_0914</name>
</gene>
<organism evidence="3 4">
    <name type="scientific">Marinobacter daqiaonensis</name>
    <dbReference type="NCBI Taxonomy" id="650891"/>
    <lineage>
        <taxon>Bacteria</taxon>
        <taxon>Pseudomonadati</taxon>
        <taxon>Pseudomonadota</taxon>
        <taxon>Gammaproteobacteria</taxon>
        <taxon>Pseudomonadales</taxon>
        <taxon>Marinobacteraceae</taxon>
        <taxon>Marinobacter</taxon>
    </lineage>
</organism>
<dbReference type="Gene3D" id="3.30.750.140">
    <property type="match status" value="1"/>
</dbReference>
<dbReference type="EMBL" id="FOYW01000001">
    <property type="protein sequence ID" value="SFR49806.1"/>
    <property type="molecule type" value="Genomic_DNA"/>
</dbReference>
<dbReference type="AlphaFoldDB" id="A0A1I6H5K2"/>
<dbReference type="InterPro" id="IPR038610">
    <property type="entry name" value="FliK-like_C_sf"/>
</dbReference>
<dbReference type="Proteomes" id="UP000198644">
    <property type="component" value="Unassembled WGS sequence"/>
</dbReference>
<evidence type="ECO:0000313" key="4">
    <source>
        <dbReference type="Proteomes" id="UP000198644"/>
    </source>
</evidence>